<evidence type="ECO:0008006" key="3">
    <source>
        <dbReference type="Google" id="ProtNLM"/>
    </source>
</evidence>
<name>A1K8M2_AZOSB</name>
<dbReference type="AlphaFoldDB" id="A1K8M2"/>
<dbReference type="Proteomes" id="UP000002588">
    <property type="component" value="Chromosome"/>
</dbReference>
<dbReference type="SUPFAM" id="SSF56235">
    <property type="entry name" value="N-terminal nucleophile aminohydrolases (Ntn hydrolases)"/>
    <property type="match status" value="1"/>
</dbReference>
<evidence type="ECO:0000313" key="1">
    <source>
        <dbReference type="EMBL" id="CAL95177.1"/>
    </source>
</evidence>
<dbReference type="Gene3D" id="3.60.20.10">
    <property type="entry name" value="Glutamine Phosphoribosylpyrophosphate, subunit 1, domain 1"/>
    <property type="match status" value="1"/>
</dbReference>
<reference evidence="1 2" key="1">
    <citation type="journal article" date="2006" name="Nat. Biotechnol.">
        <title>Complete genome of the mutualistic, N2-fixing grass endophyte Azoarcus sp. strain BH72.</title>
        <authorList>
            <person name="Krause A."/>
            <person name="Ramakumar A."/>
            <person name="Bartels D."/>
            <person name="Battistoni F."/>
            <person name="Bekel T."/>
            <person name="Boch J."/>
            <person name="Boehm M."/>
            <person name="Friedrich F."/>
            <person name="Hurek T."/>
            <person name="Krause L."/>
            <person name="Linke B."/>
            <person name="McHardy A.C."/>
            <person name="Sarkar A."/>
            <person name="Schneiker S."/>
            <person name="Syed A.A."/>
            <person name="Thauer R."/>
            <person name="Vorhoelter F.-J."/>
            <person name="Weidner S."/>
            <person name="Puehler A."/>
            <person name="Reinhold-Hurek B."/>
            <person name="Kaiser O."/>
            <person name="Goesmann A."/>
        </authorList>
    </citation>
    <scope>NUCLEOTIDE SEQUENCE [LARGE SCALE GENOMIC DNA]</scope>
    <source>
        <strain evidence="1 2">BH72</strain>
    </source>
</reference>
<protein>
    <recommendedName>
        <fullName evidence="3">Proteasome-type protease</fullName>
    </recommendedName>
</protein>
<dbReference type="PIRSF" id="PIRSF009120">
    <property type="entry name" value="UCP009120_prtse"/>
    <property type="match status" value="1"/>
</dbReference>
<dbReference type="EMBL" id="AM406670">
    <property type="protein sequence ID" value="CAL95177.1"/>
    <property type="molecule type" value="Genomic_DNA"/>
</dbReference>
<dbReference type="GO" id="GO:0051603">
    <property type="term" value="P:proteolysis involved in protein catabolic process"/>
    <property type="evidence" value="ECO:0007669"/>
    <property type="project" value="InterPro"/>
</dbReference>
<keyword evidence="2" id="KW-1185">Reference proteome</keyword>
<sequence length="265" mass="30070">MTYCVAMRLDAGLVFLSDSRTYAGVDHINTFRKMHFFEREGQRVVVLMTAGNLSISQSVVNTLRERIEANKGRNLCNVPSMFEAAKHVGDCLREVHARDAESLKEFGVDFSAGLLLGGQIKGEEPRLFQIYAAGNFTEATQDTPYFQIGESKYGKPIIVRVITHRTSIDEAVKCALVSMDSSIRSNLSVGLPLDLLTYERDAFRVGHHCVLREDNAYFELIRKQWSQRLRDAFVELPDPDWERIHLTAEALRERDGASRKARRES</sequence>
<dbReference type="CDD" id="cd03765">
    <property type="entry name" value="proteasome_beta_bacterial"/>
    <property type="match status" value="1"/>
</dbReference>
<dbReference type="eggNOG" id="COG3484">
    <property type="taxonomic scope" value="Bacteria"/>
</dbReference>
<dbReference type="KEGG" id="azo:azo2560"/>
<dbReference type="HOGENOM" id="CLU_066183_0_0_4"/>
<dbReference type="Pfam" id="PF00227">
    <property type="entry name" value="Proteasome"/>
    <property type="match status" value="1"/>
</dbReference>
<dbReference type="InterPro" id="IPR029055">
    <property type="entry name" value="Ntn_hydrolases_N"/>
</dbReference>
<accession>A1K8M2</accession>
<dbReference type="RefSeq" id="WP_011766287.1">
    <property type="nucleotide sequence ID" value="NC_008702.1"/>
</dbReference>
<organism evidence="1 2">
    <name type="scientific">Azoarcus sp. (strain BH72)</name>
    <dbReference type="NCBI Taxonomy" id="418699"/>
    <lineage>
        <taxon>Bacteria</taxon>
        <taxon>Pseudomonadati</taxon>
        <taxon>Pseudomonadota</taxon>
        <taxon>Betaproteobacteria</taxon>
        <taxon>Rhodocyclales</taxon>
        <taxon>Zoogloeaceae</taxon>
        <taxon>Azoarcus</taxon>
    </lineage>
</organism>
<proteinExistence type="predicted"/>
<gene>
    <name evidence="1" type="ordered locus">azo2560</name>
</gene>
<dbReference type="OrthoDB" id="9786336at2"/>
<dbReference type="STRING" id="62928.azo2560"/>
<evidence type="ECO:0000313" key="2">
    <source>
        <dbReference type="Proteomes" id="UP000002588"/>
    </source>
</evidence>
<dbReference type="InterPro" id="IPR016545">
    <property type="entry name" value="UCP009120_prtse"/>
</dbReference>
<dbReference type="KEGG" id="aoa:dqs_2719"/>
<dbReference type="GO" id="GO:0005839">
    <property type="term" value="C:proteasome core complex"/>
    <property type="evidence" value="ECO:0007669"/>
    <property type="project" value="InterPro"/>
</dbReference>
<dbReference type="InterPro" id="IPR001353">
    <property type="entry name" value="Proteasome_sua/b"/>
</dbReference>